<protein>
    <submittedName>
        <fullName evidence="2">GNAT family N-acetyltransferase</fullName>
    </submittedName>
</protein>
<gene>
    <name evidence="2" type="ORF">JHK64_05740</name>
</gene>
<comment type="caution">
    <text evidence="2">The sequence shown here is derived from an EMBL/GenBank/DDBJ whole genome shotgun (WGS) entry which is preliminary data.</text>
</comment>
<dbReference type="Pfam" id="PF13302">
    <property type="entry name" value="Acetyltransf_3"/>
    <property type="match status" value="1"/>
</dbReference>
<reference evidence="2 3" key="1">
    <citation type="journal article" date="2021" name="Int. J. Syst. Evol. Microbiol.">
        <title>Streptococcus vicugnae sp. nov., isolated from faeces of alpacas (Vicugna pacos) and cattle (Bos taurus), Streptococcus zalophi sp. nov., and Streptococcus pacificus sp. nov., isolated from respiratory tract of California sea lions (Zalophus californianus).</title>
        <authorList>
            <person name="Volokhov D.V."/>
            <person name="Zagorodnyaya T.A."/>
            <person name="Shen Z."/>
            <person name="Blom J."/>
            <person name="Furtak V.A."/>
            <person name="Eisenberg T."/>
            <person name="Fan P."/>
            <person name="Jeong K.C."/>
            <person name="Gao Y."/>
            <person name="Zhang S."/>
            <person name="Amselle M."/>
        </authorList>
    </citation>
    <scope>NUCLEOTIDE SEQUENCE [LARGE SCALE GENOMIC DNA]</scope>
    <source>
        <strain evidence="3">CSL7508-lung</strain>
    </source>
</reference>
<sequence>MLLRRPRFDDEATILEMITEFEDHNSQHDGGFWNPREFSYNDWLQQNCEYEMGINIPSHFVPSIQLVSFDANNRALGFLNLRLRLNDVLLQKGGHIGYSIRPTERGKGYAKEQLRQGLQLAKEKNIKSVLLTCHKDNLASRKTILACGGRYEDTRDNVERYWIDLEG</sequence>
<dbReference type="GO" id="GO:0016747">
    <property type="term" value="F:acyltransferase activity, transferring groups other than amino-acyl groups"/>
    <property type="evidence" value="ECO:0007669"/>
    <property type="project" value="InterPro"/>
</dbReference>
<dbReference type="InterPro" id="IPR000182">
    <property type="entry name" value="GNAT_dom"/>
</dbReference>
<feature type="domain" description="N-acetyltransferase" evidence="1">
    <location>
        <begin position="12"/>
        <end position="166"/>
    </location>
</feature>
<dbReference type="Gene3D" id="3.40.630.30">
    <property type="match status" value="1"/>
</dbReference>
<dbReference type="EMBL" id="JAENBP010000006">
    <property type="protein sequence ID" value="MBJ8350131.1"/>
    <property type="molecule type" value="Genomic_DNA"/>
</dbReference>
<dbReference type="PANTHER" id="PTHR39173:SF1">
    <property type="entry name" value="ACETYLTRANSFERASE"/>
    <property type="match status" value="1"/>
</dbReference>
<dbReference type="PROSITE" id="PS51186">
    <property type="entry name" value="GNAT"/>
    <property type="match status" value="1"/>
</dbReference>
<dbReference type="SUPFAM" id="SSF55729">
    <property type="entry name" value="Acyl-CoA N-acyltransferases (Nat)"/>
    <property type="match status" value="1"/>
</dbReference>
<evidence type="ECO:0000259" key="1">
    <source>
        <dbReference type="PROSITE" id="PS51186"/>
    </source>
</evidence>
<organism evidence="2 3">
    <name type="scientific">Streptococcus zalophi</name>
    <dbReference type="NCBI Taxonomy" id="640031"/>
    <lineage>
        <taxon>Bacteria</taxon>
        <taxon>Bacillati</taxon>
        <taxon>Bacillota</taxon>
        <taxon>Bacilli</taxon>
        <taxon>Lactobacillales</taxon>
        <taxon>Streptococcaceae</taxon>
        <taxon>Streptococcus</taxon>
    </lineage>
</organism>
<dbReference type="AlphaFoldDB" id="A0A934UDS9"/>
<evidence type="ECO:0000313" key="2">
    <source>
        <dbReference type="EMBL" id="MBJ8350131.1"/>
    </source>
</evidence>
<dbReference type="InterPro" id="IPR016181">
    <property type="entry name" value="Acyl_CoA_acyltransferase"/>
</dbReference>
<dbReference type="RefSeq" id="WP_199568047.1">
    <property type="nucleotide sequence ID" value="NZ_JAENBP010000006.1"/>
</dbReference>
<evidence type="ECO:0000313" key="3">
    <source>
        <dbReference type="Proteomes" id="UP000644875"/>
    </source>
</evidence>
<name>A0A934UDS9_9STRE</name>
<proteinExistence type="predicted"/>
<dbReference type="PANTHER" id="PTHR39173">
    <property type="entry name" value="ACETYLTRANSFERASE"/>
    <property type="match status" value="1"/>
</dbReference>
<keyword evidence="3" id="KW-1185">Reference proteome</keyword>
<accession>A0A934UDS9</accession>
<dbReference type="Proteomes" id="UP000644875">
    <property type="component" value="Unassembled WGS sequence"/>
</dbReference>